<sequence length="799" mass="92805">MLDKYNFKESEPKWEKFWQENKVNEFNKNSKKEIFSIDTPPPTVSGKIHIGHIFSYSQADFVARYKRMRGYNVLYPFGFDDNGLPTERLVEKEYNIRAHEMSREEFRDKCMQTVEKYEKEFKELFIRDGISADWNHSYNTISPRVQKLSQKSFLDLYKKGKAYYAELPAIWCPECQVSIAQAELESKDIPSTFNHLKFYVSGSNEYLEIATTRPELLCACVCVFVNPEDKRYSHLVGKNVIVPLYNFEVPVLTDEKADMEKGTGAVMCCTFGDETDLYWQKTYNLPIKDAITDGGRMTALAGKYEGLKTKKAREEIIADLKAAELLLSQEEIVHAVATHERCGTPMEIKIKKQWFIKLVDDKDAFLKNGEEIAWHPSFMRARYTNWVDNVDRDWCISRQRYFGVPIPVWYCKKCGKIITAKEEDLPVNPLVTSPTEPCECGSIEFIPETDVFDTWQTSSITPQINAMWGEDDEMYKKLMPMSLRPNAHDIIRTWDFYTIAKSYYHSGILPWKNVMVSGFVMADKNEKISKSKSNSKMSPETLLNEKSADVTRYWASTGSLGRDIIFSDEEFKNGAKLVNKIWNASKFVLSFLEGYEPKQTRLLPMDEWIIAKFNQMQKYFIAYFEKYEIGLAMVELERFFWNFCDNYIEIAKNRLYKPEIYGESAKASAQFASFNVLKEMLKMFAIYLPHITEEIYQAYFRAFEKKVSIHNTELAEISVKTPENIIENGDAVCEIVSALRRYKSENNLSLKEEVERLTLQGYGDFIKRVEYDVKAVGNVREIVYTAGDKFVGIKMAKKD</sequence>
<dbReference type="InterPro" id="IPR002303">
    <property type="entry name" value="Valyl-tRNA_ligase"/>
</dbReference>
<dbReference type="SUPFAM" id="SSF52374">
    <property type="entry name" value="Nucleotidylyl transferase"/>
    <property type="match status" value="1"/>
</dbReference>
<evidence type="ECO:0000313" key="14">
    <source>
        <dbReference type="EMBL" id="HIV01284.1"/>
    </source>
</evidence>
<evidence type="ECO:0000256" key="7">
    <source>
        <dbReference type="ARBA" id="ARBA00022917"/>
    </source>
</evidence>
<evidence type="ECO:0000256" key="5">
    <source>
        <dbReference type="ARBA" id="ARBA00022741"/>
    </source>
</evidence>
<dbReference type="InterPro" id="IPR013155">
    <property type="entry name" value="M/V/L/I-tRNA-synth_anticd-bd"/>
</dbReference>
<evidence type="ECO:0000256" key="2">
    <source>
        <dbReference type="ARBA" id="ARBA00013169"/>
    </source>
</evidence>
<keyword evidence="8 11" id="KW-0030">Aminoacyl-tRNA synthetase</keyword>
<keyword evidence="7 11" id="KW-0648">Protein biosynthesis</keyword>
<comment type="caution">
    <text evidence="14">The sequence shown here is derived from an EMBL/GenBank/DDBJ whole genome shotgun (WGS) entry which is preliminary data.</text>
</comment>
<reference evidence="14" key="2">
    <citation type="journal article" date="2021" name="PeerJ">
        <title>Extensive microbial diversity within the chicken gut microbiome revealed by metagenomics and culture.</title>
        <authorList>
            <person name="Gilroy R."/>
            <person name="Ravi A."/>
            <person name="Getino M."/>
            <person name="Pursley I."/>
            <person name="Horton D.L."/>
            <person name="Alikhan N.F."/>
            <person name="Baker D."/>
            <person name="Gharbi K."/>
            <person name="Hall N."/>
            <person name="Watson M."/>
            <person name="Adriaenssens E.M."/>
            <person name="Foster-Nyarko E."/>
            <person name="Jarju S."/>
            <person name="Secka A."/>
            <person name="Antonio M."/>
            <person name="Oren A."/>
            <person name="Chaudhuri R.R."/>
            <person name="La Ragione R."/>
            <person name="Hildebrand F."/>
            <person name="Pallen M.J."/>
        </authorList>
    </citation>
    <scope>NUCLEOTIDE SEQUENCE</scope>
    <source>
        <strain evidence="14">CHK186-9395</strain>
    </source>
</reference>
<dbReference type="GO" id="GO:0006438">
    <property type="term" value="P:valyl-tRNA aminoacylation"/>
    <property type="evidence" value="ECO:0007669"/>
    <property type="project" value="UniProtKB-UniRule"/>
</dbReference>
<dbReference type="PANTHER" id="PTHR11946">
    <property type="entry name" value="VALYL-TRNA SYNTHETASES"/>
    <property type="match status" value="1"/>
</dbReference>
<dbReference type="InterPro" id="IPR033705">
    <property type="entry name" value="Anticodon_Ia_Val"/>
</dbReference>
<dbReference type="HAMAP" id="MF_02005">
    <property type="entry name" value="Val_tRNA_synth_type2"/>
    <property type="match status" value="1"/>
</dbReference>
<evidence type="ECO:0000256" key="1">
    <source>
        <dbReference type="ARBA" id="ARBA00004496"/>
    </source>
</evidence>
<gene>
    <name evidence="14" type="ORF">IAA62_01850</name>
</gene>
<evidence type="ECO:0000256" key="4">
    <source>
        <dbReference type="ARBA" id="ARBA00022598"/>
    </source>
</evidence>
<dbReference type="SUPFAM" id="SSF47323">
    <property type="entry name" value="Anticodon-binding domain of a subclass of class I aminoacyl-tRNA synthetases"/>
    <property type="match status" value="1"/>
</dbReference>
<reference evidence="14" key="1">
    <citation type="submission" date="2020-10" db="EMBL/GenBank/DDBJ databases">
        <authorList>
            <person name="Gilroy R."/>
        </authorList>
    </citation>
    <scope>NUCLEOTIDE SEQUENCE</scope>
    <source>
        <strain evidence="14">CHK186-9395</strain>
    </source>
</reference>
<evidence type="ECO:0000313" key="15">
    <source>
        <dbReference type="Proteomes" id="UP000886861"/>
    </source>
</evidence>
<dbReference type="Gene3D" id="1.10.730.10">
    <property type="entry name" value="Isoleucyl-tRNA Synthetase, Domain 1"/>
    <property type="match status" value="1"/>
</dbReference>
<keyword evidence="4 11" id="KW-0436">Ligase</keyword>
<dbReference type="Proteomes" id="UP000886861">
    <property type="component" value="Unassembled WGS sequence"/>
</dbReference>
<protein>
    <recommendedName>
        <fullName evidence="2 10">Valine--tRNA ligase</fullName>
        <ecNumber evidence="2 10">6.1.1.9</ecNumber>
    </recommendedName>
</protein>
<dbReference type="InterPro" id="IPR014729">
    <property type="entry name" value="Rossmann-like_a/b/a_fold"/>
</dbReference>
<comment type="similarity">
    <text evidence="11">Belongs to the class-I aminoacyl-tRNA synthetase family.</text>
</comment>
<evidence type="ECO:0000259" key="12">
    <source>
        <dbReference type="Pfam" id="PF00133"/>
    </source>
</evidence>
<dbReference type="SUPFAM" id="SSF50677">
    <property type="entry name" value="ValRS/IleRS/LeuRS editing domain"/>
    <property type="match status" value="1"/>
</dbReference>
<dbReference type="GO" id="GO:0002161">
    <property type="term" value="F:aminoacyl-tRNA deacylase activity"/>
    <property type="evidence" value="ECO:0007669"/>
    <property type="project" value="InterPro"/>
</dbReference>
<dbReference type="GO" id="GO:0005829">
    <property type="term" value="C:cytosol"/>
    <property type="evidence" value="ECO:0007669"/>
    <property type="project" value="TreeGrafter"/>
</dbReference>
<name>A0A9D1SYI6_9FIRM</name>
<proteinExistence type="inferred from homology"/>
<dbReference type="InterPro" id="IPR022874">
    <property type="entry name" value="Valine-tRNA_ligase_type_2"/>
</dbReference>
<accession>A0A9D1SYI6</accession>
<evidence type="ECO:0000256" key="8">
    <source>
        <dbReference type="ARBA" id="ARBA00023146"/>
    </source>
</evidence>
<dbReference type="Pfam" id="PF08264">
    <property type="entry name" value="Anticodon_1"/>
    <property type="match status" value="1"/>
</dbReference>
<dbReference type="EC" id="6.1.1.9" evidence="2 10"/>
<comment type="subcellular location">
    <subcellularLocation>
        <location evidence="1">Cytoplasm</location>
    </subcellularLocation>
</comment>
<keyword evidence="6 11" id="KW-0067">ATP-binding</keyword>
<dbReference type="InterPro" id="IPR002300">
    <property type="entry name" value="aa-tRNA-synth_Ia"/>
</dbReference>
<feature type="domain" description="Aminoacyl-tRNA synthetase class Ia" evidence="12">
    <location>
        <begin position="14"/>
        <end position="566"/>
    </location>
</feature>
<dbReference type="EMBL" id="DVOJ01000006">
    <property type="protein sequence ID" value="HIV01284.1"/>
    <property type="molecule type" value="Genomic_DNA"/>
</dbReference>
<keyword evidence="3" id="KW-0963">Cytoplasm</keyword>
<keyword evidence="5 11" id="KW-0547">Nucleotide-binding</keyword>
<dbReference type="NCBIfam" id="TIGR00422">
    <property type="entry name" value="valS"/>
    <property type="match status" value="1"/>
</dbReference>
<dbReference type="PANTHER" id="PTHR11946:SF93">
    <property type="entry name" value="VALINE--TRNA LIGASE, CHLOROPLASTIC_MITOCHONDRIAL 2"/>
    <property type="match status" value="1"/>
</dbReference>
<dbReference type="PROSITE" id="PS00178">
    <property type="entry name" value="AA_TRNA_LIGASE_I"/>
    <property type="match status" value="1"/>
</dbReference>
<evidence type="ECO:0000256" key="6">
    <source>
        <dbReference type="ARBA" id="ARBA00022840"/>
    </source>
</evidence>
<dbReference type="Gene3D" id="3.40.50.620">
    <property type="entry name" value="HUPs"/>
    <property type="match status" value="2"/>
</dbReference>
<feature type="domain" description="Methionyl/Valyl/Leucyl/Isoleucyl-tRNA synthetase anticodon-binding" evidence="13">
    <location>
        <begin position="606"/>
        <end position="755"/>
    </location>
</feature>
<dbReference type="PRINTS" id="PR00986">
    <property type="entry name" value="TRNASYNTHVAL"/>
</dbReference>
<dbReference type="InterPro" id="IPR009008">
    <property type="entry name" value="Val/Leu/Ile-tRNA-synth_edit"/>
</dbReference>
<organism evidence="14 15">
    <name type="scientific">Candidatus Caccopulliclostridium gallistercoris</name>
    <dbReference type="NCBI Taxonomy" id="2840719"/>
    <lineage>
        <taxon>Bacteria</taxon>
        <taxon>Bacillati</taxon>
        <taxon>Bacillota</taxon>
        <taxon>Clostridia</taxon>
        <taxon>Candidatus Caccopulliclostridium</taxon>
    </lineage>
</organism>
<comment type="catalytic activity">
    <reaction evidence="9">
        <text>tRNA(Val) + L-valine + ATP = L-valyl-tRNA(Val) + AMP + diphosphate</text>
        <dbReference type="Rhea" id="RHEA:10704"/>
        <dbReference type="Rhea" id="RHEA-COMP:9672"/>
        <dbReference type="Rhea" id="RHEA-COMP:9708"/>
        <dbReference type="ChEBI" id="CHEBI:30616"/>
        <dbReference type="ChEBI" id="CHEBI:33019"/>
        <dbReference type="ChEBI" id="CHEBI:57762"/>
        <dbReference type="ChEBI" id="CHEBI:78442"/>
        <dbReference type="ChEBI" id="CHEBI:78537"/>
        <dbReference type="ChEBI" id="CHEBI:456215"/>
        <dbReference type="EC" id="6.1.1.9"/>
    </reaction>
</comment>
<dbReference type="FunFam" id="3.40.50.620:FF:000192">
    <property type="entry name" value="Valine--tRNA ligase"/>
    <property type="match status" value="1"/>
</dbReference>
<dbReference type="CDD" id="cd07962">
    <property type="entry name" value="Anticodon_Ia_Val"/>
    <property type="match status" value="1"/>
</dbReference>
<evidence type="ECO:0000256" key="10">
    <source>
        <dbReference type="NCBIfam" id="TIGR00422"/>
    </source>
</evidence>
<dbReference type="GO" id="GO:0005524">
    <property type="term" value="F:ATP binding"/>
    <property type="evidence" value="ECO:0007669"/>
    <property type="project" value="UniProtKB-KW"/>
</dbReference>
<dbReference type="GO" id="GO:0004832">
    <property type="term" value="F:valine-tRNA ligase activity"/>
    <property type="evidence" value="ECO:0007669"/>
    <property type="project" value="UniProtKB-UniRule"/>
</dbReference>
<dbReference type="AlphaFoldDB" id="A0A9D1SYI6"/>
<evidence type="ECO:0000256" key="9">
    <source>
        <dbReference type="ARBA" id="ARBA00047552"/>
    </source>
</evidence>
<dbReference type="Pfam" id="PF00133">
    <property type="entry name" value="tRNA-synt_1"/>
    <property type="match status" value="1"/>
</dbReference>
<evidence type="ECO:0000259" key="13">
    <source>
        <dbReference type="Pfam" id="PF08264"/>
    </source>
</evidence>
<evidence type="ECO:0000256" key="11">
    <source>
        <dbReference type="RuleBase" id="RU363035"/>
    </source>
</evidence>
<dbReference type="InterPro" id="IPR001412">
    <property type="entry name" value="aa-tRNA-synth_I_CS"/>
</dbReference>
<dbReference type="NCBIfam" id="NF009687">
    <property type="entry name" value="PRK13208.1"/>
    <property type="match status" value="1"/>
</dbReference>
<dbReference type="InterPro" id="IPR009080">
    <property type="entry name" value="tRNAsynth_Ia_anticodon-bd"/>
</dbReference>
<evidence type="ECO:0000256" key="3">
    <source>
        <dbReference type="ARBA" id="ARBA00022490"/>
    </source>
</evidence>